<keyword evidence="1" id="KW-1133">Transmembrane helix</keyword>
<gene>
    <name evidence="2" type="ORF">N658DRAFT_96753</name>
</gene>
<feature type="transmembrane region" description="Helical" evidence="1">
    <location>
        <begin position="20"/>
        <end position="39"/>
    </location>
</feature>
<reference evidence="2" key="2">
    <citation type="submission" date="2023-05" db="EMBL/GenBank/DDBJ databases">
        <authorList>
            <consortium name="Lawrence Berkeley National Laboratory"/>
            <person name="Steindorff A."/>
            <person name="Hensen N."/>
            <person name="Bonometti L."/>
            <person name="Westerberg I."/>
            <person name="Brannstrom I.O."/>
            <person name="Guillou S."/>
            <person name="Cros-Aarteil S."/>
            <person name="Calhoun S."/>
            <person name="Haridas S."/>
            <person name="Kuo A."/>
            <person name="Mondo S."/>
            <person name="Pangilinan J."/>
            <person name="Riley R."/>
            <person name="Labutti K."/>
            <person name="Andreopoulos B."/>
            <person name="Lipzen A."/>
            <person name="Chen C."/>
            <person name="Yanf M."/>
            <person name="Daum C."/>
            <person name="Ng V."/>
            <person name="Clum A."/>
            <person name="Ohm R."/>
            <person name="Martin F."/>
            <person name="Silar P."/>
            <person name="Natvig D."/>
            <person name="Lalanne C."/>
            <person name="Gautier V."/>
            <person name="Ament-Velasquez S.L."/>
            <person name="Kruys A."/>
            <person name="Hutchinson M.I."/>
            <person name="Powell A.J."/>
            <person name="Barry K."/>
            <person name="Miller A.N."/>
            <person name="Grigoriev I.V."/>
            <person name="Debuchy R."/>
            <person name="Gladieux P."/>
            <person name="Thoren M.H."/>
            <person name="Johannesson H."/>
        </authorList>
    </citation>
    <scope>NUCLEOTIDE SEQUENCE</scope>
    <source>
        <strain evidence="2">CBS 757.83</strain>
    </source>
</reference>
<protein>
    <submittedName>
        <fullName evidence="2">Uncharacterized protein</fullName>
    </submittedName>
</protein>
<reference evidence="2" key="1">
    <citation type="journal article" date="2023" name="Mol. Phylogenet. Evol.">
        <title>Genome-scale phylogeny and comparative genomics of the fungal order Sordariales.</title>
        <authorList>
            <person name="Hensen N."/>
            <person name="Bonometti L."/>
            <person name="Westerberg I."/>
            <person name="Brannstrom I.O."/>
            <person name="Guillou S."/>
            <person name="Cros-Aarteil S."/>
            <person name="Calhoun S."/>
            <person name="Haridas S."/>
            <person name="Kuo A."/>
            <person name="Mondo S."/>
            <person name="Pangilinan J."/>
            <person name="Riley R."/>
            <person name="LaButti K."/>
            <person name="Andreopoulos B."/>
            <person name="Lipzen A."/>
            <person name="Chen C."/>
            <person name="Yan M."/>
            <person name="Daum C."/>
            <person name="Ng V."/>
            <person name="Clum A."/>
            <person name="Steindorff A."/>
            <person name="Ohm R.A."/>
            <person name="Martin F."/>
            <person name="Silar P."/>
            <person name="Natvig D.O."/>
            <person name="Lalanne C."/>
            <person name="Gautier V."/>
            <person name="Ament-Velasquez S.L."/>
            <person name="Kruys A."/>
            <person name="Hutchinson M.I."/>
            <person name="Powell A.J."/>
            <person name="Barry K."/>
            <person name="Miller A.N."/>
            <person name="Grigoriev I.V."/>
            <person name="Debuchy R."/>
            <person name="Gladieux P."/>
            <person name="Hiltunen Thoren M."/>
            <person name="Johannesson H."/>
        </authorList>
    </citation>
    <scope>NUCLEOTIDE SEQUENCE</scope>
    <source>
        <strain evidence="2">CBS 757.83</strain>
    </source>
</reference>
<evidence type="ECO:0000313" key="2">
    <source>
        <dbReference type="EMBL" id="KAK4100494.1"/>
    </source>
</evidence>
<keyword evidence="1" id="KW-0812">Transmembrane</keyword>
<evidence type="ECO:0000256" key="1">
    <source>
        <dbReference type="SAM" id="Phobius"/>
    </source>
</evidence>
<name>A0AAN6PYU9_9PEZI</name>
<dbReference type="Proteomes" id="UP001305647">
    <property type="component" value="Unassembled WGS sequence"/>
</dbReference>
<dbReference type="AlphaFoldDB" id="A0AAN6PYU9"/>
<sequence>MWRVSQPTPYVRSHAVLAPFLATSSLHLMFFYIASTLVLRSGRLKVVFNGNLPAGFMYSSHSCPCPCYAPYIYPFSLAVFPHSIGLVSLGYGGMDRQTVGWGLRLAFRVSLACLLGDTSRTPKA</sequence>
<proteinExistence type="predicted"/>
<dbReference type="EMBL" id="MU863640">
    <property type="protein sequence ID" value="KAK4100494.1"/>
    <property type="molecule type" value="Genomic_DNA"/>
</dbReference>
<organism evidence="2 3">
    <name type="scientific">Parathielavia hyrcaniae</name>
    <dbReference type="NCBI Taxonomy" id="113614"/>
    <lineage>
        <taxon>Eukaryota</taxon>
        <taxon>Fungi</taxon>
        <taxon>Dikarya</taxon>
        <taxon>Ascomycota</taxon>
        <taxon>Pezizomycotina</taxon>
        <taxon>Sordariomycetes</taxon>
        <taxon>Sordariomycetidae</taxon>
        <taxon>Sordariales</taxon>
        <taxon>Chaetomiaceae</taxon>
        <taxon>Parathielavia</taxon>
    </lineage>
</organism>
<keyword evidence="3" id="KW-1185">Reference proteome</keyword>
<comment type="caution">
    <text evidence="2">The sequence shown here is derived from an EMBL/GenBank/DDBJ whole genome shotgun (WGS) entry which is preliminary data.</text>
</comment>
<evidence type="ECO:0000313" key="3">
    <source>
        <dbReference type="Proteomes" id="UP001305647"/>
    </source>
</evidence>
<keyword evidence="1" id="KW-0472">Membrane</keyword>
<accession>A0AAN6PYU9</accession>